<dbReference type="Pfam" id="PF13607">
    <property type="entry name" value="Succ_CoA_lig"/>
    <property type="match status" value="1"/>
</dbReference>
<dbReference type="InterPro" id="IPR016102">
    <property type="entry name" value="Succinyl-CoA_synth-like"/>
</dbReference>
<dbReference type="InterPro" id="IPR032875">
    <property type="entry name" value="Succ_CoA_lig_flav_dom"/>
</dbReference>
<keyword evidence="1" id="KW-0436">Ligase</keyword>
<keyword evidence="2" id="KW-0547">Nucleotide-binding</keyword>
<dbReference type="PANTHER" id="PTHR43334:SF2">
    <property type="entry name" value="ACETATE--COA LIGASE [ADP-FORMING]"/>
    <property type="match status" value="1"/>
</dbReference>
<name>A0A2M6Z459_9BACT</name>
<dbReference type="InterPro" id="IPR003781">
    <property type="entry name" value="CoA-bd"/>
</dbReference>
<evidence type="ECO:0000313" key="6">
    <source>
        <dbReference type="Proteomes" id="UP000228777"/>
    </source>
</evidence>
<keyword evidence="3" id="KW-0067">ATP-binding</keyword>
<protein>
    <recommendedName>
        <fullName evidence="4">CoA-binding domain-containing protein</fullName>
    </recommendedName>
</protein>
<gene>
    <name evidence="5" type="ORF">COS93_00515</name>
</gene>
<organism evidence="5 6">
    <name type="scientific">bacterium (Candidatus Gribaldobacteria) CG07_land_8_20_14_0_80_33_18</name>
    <dbReference type="NCBI Taxonomy" id="2014272"/>
    <lineage>
        <taxon>Bacteria</taxon>
        <taxon>Candidatus Gribaldobacteria</taxon>
    </lineage>
</organism>
<sequence length="450" mass="49581">MKNLEKIFNPKTIAIIGASPKKNSVGWGLVKNILEGKDSRKFFYVNPFEKEIGGIKCFSKIGDISQEIDLAVIAVRAKIVPQIVEQCCRKKVGGIIIISSGFAEIGKEGEILQDKIIKLVKSAKIPLIGPNCLGIIRPSIKLNVSFAPAFPKPGNIAFISQSGALIDSIIDKSLSENYGFSFLISYGNEADLTLSDFLLFVNKDRQTKVITVYLEGLKGGRNFMKVAKKISKIKPIVVLKAGRTEMGKKAVFTHTASLAGNYQIYQALFKQTGIIGVETIEELFDIAKVLAWQPKCKNGIGIITNGGGCGVLMADYCQELGVNLVKLDSKTIQKLKDSKIMHPAFSRNNPLDIVGDALSKDYQIAIEALLKQKNIYGLLIIQTLQIMTEVEKNAKIIVEAKRKWPEKPIVCCFLGGEMTKKGVEILEKNKIPNYPDLKRAAKAMKVLIYE</sequence>
<proteinExistence type="predicted"/>
<dbReference type="AlphaFoldDB" id="A0A2M6Z459"/>
<accession>A0A2M6Z459</accession>
<dbReference type="SUPFAM" id="SSF52210">
    <property type="entry name" value="Succinyl-CoA synthetase domains"/>
    <property type="match status" value="2"/>
</dbReference>
<dbReference type="Proteomes" id="UP000228777">
    <property type="component" value="Unassembled WGS sequence"/>
</dbReference>
<dbReference type="InterPro" id="IPR036291">
    <property type="entry name" value="NAD(P)-bd_dom_sf"/>
</dbReference>
<dbReference type="GO" id="GO:0005524">
    <property type="term" value="F:ATP binding"/>
    <property type="evidence" value="ECO:0007669"/>
    <property type="project" value="UniProtKB-KW"/>
</dbReference>
<dbReference type="GO" id="GO:0043758">
    <property type="term" value="F:acetate-CoA ligase (ADP-forming) activity"/>
    <property type="evidence" value="ECO:0007669"/>
    <property type="project" value="InterPro"/>
</dbReference>
<evidence type="ECO:0000256" key="1">
    <source>
        <dbReference type="ARBA" id="ARBA00022598"/>
    </source>
</evidence>
<dbReference type="Gene3D" id="3.40.50.720">
    <property type="entry name" value="NAD(P)-binding Rossmann-like Domain"/>
    <property type="match status" value="1"/>
</dbReference>
<evidence type="ECO:0000313" key="5">
    <source>
        <dbReference type="EMBL" id="PIU47162.1"/>
    </source>
</evidence>
<reference evidence="6" key="1">
    <citation type="submission" date="2017-09" db="EMBL/GenBank/DDBJ databases">
        <title>Depth-based differentiation of microbial function through sediment-hosted aquifers and enrichment of novel symbionts in the deep terrestrial subsurface.</title>
        <authorList>
            <person name="Probst A.J."/>
            <person name="Ladd B."/>
            <person name="Jarett J.K."/>
            <person name="Geller-Mcgrath D.E."/>
            <person name="Sieber C.M.K."/>
            <person name="Emerson J.B."/>
            <person name="Anantharaman K."/>
            <person name="Thomas B.C."/>
            <person name="Malmstrom R."/>
            <person name="Stieglmeier M."/>
            <person name="Klingl A."/>
            <person name="Woyke T."/>
            <person name="Ryan C.M."/>
            <person name="Banfield J.F."/>
        </authorList>
    </citation>
    <scope>NUCLEOTIDE SEQUENCE [LARGE SCALE GENOMIC DNA]</scope>
</reference>
<dbReference type="InterPro" id="IPR051538">
    <property type="entry name" value="Acyl-CoA_Synth/Transferase"/>
</dbReference>
<evidence type="ECO:0000259" key="4">
    <source>
        <dbReference type="SMART" id="SM00881"/>
    </source>
</evidence>
<dbReference type="EMBL" id="PEWP01000012">
    <property type="protein sequence ID" value="PIU47162.1"/>
    <property type="molecule type" value="Genomic_DNA"/>
</dbReference>
<dbReference type="Pfam" id="PF19045">
    <property type="entry name" value="Ligase_CoA_2"/>
    <property type="match status" value="1"/>
</dbReference>
<evidence type="ECO:0000256" key="2">
    <source>
        <dbReference type="ARBA" id="ARBA00022741"/>
    </source>
</evidence>
<evidence type="ECO:0000256" key="3">
    <source>
        <dbReference type="ARBA" id="ARBA00022840"/>
    </source>
</evidence>
<dbReference type="SMART" id="SM00881">
    <property type="entry name" value="CoA_binding"/>
    <property type="match status" value="1"/>
</dbReference>
<dbReference type="Gene3D" id="3.40.50.261">
    <property type="entry name" value="Succinyl-CoA synthetase domains"/>
    <property type="match status" value="2"/>
</dbReference>
<dbReference type="Pfam" id="PF13380">
    <property type="entry name" value="CoA_binding_2"/>
    <property type="match status" value="1"/>
</dbReference>
<comment type="caution">
    <text evidence="5">The sequence shown here is derived from an EMBL/GenBank/DDBJ whole genome shotgun (WGS) entry which is preliminary data.</text>
</comment>
<dbReference type="PANTHER" id="PTHR43334">
    <property type="entry name" value="ACETATE--COA LIGASE [ADP-FORMING]"/>
    <property type="match status" value="1"/>
</dbReference>
<feature type="domain" description="CoA-binding" evidence="4">
    <location>
        <begin position="7"/>
        <end position="102"/>
    </location>
</feature>
<dbReference type="SUPFAM" id="SSF51735">
    <property type="entry name" value="NAD(P)-binding Rossmann-fold domains"/>
    <property type="match status" value="1"/>
</dbReference>
<dbReference type="InterPro" id="IPR043938">
    <property type="entry name" value="Ligase_CoA_dom"/>
</dbReference>